<name>A0A7S1IW29_9EUGL</name>
<dbReference type="PANTHER" id="PTHR35331">
    <property type="entry name" value="STAGE V SPORULATION PROTEIN S"/>
    <property type="match status" value="1"/>
</dbReference>
<dbReference type="InterPro" id="IPR036882">
    <property type="entry name" value="Alba-like_dom_sf"/>
</dbReference>
<feature type="region of interest" description="Disordered" evidence="1">
    <location>
        <begin position="21"/>
        <end position="97"/>
    </location>
</feature>
<gene>
    <name evidence="2" type="ORF">EGYM00392_LOCUS35286</name>
</gene>
<proteinExistence type="predicted"/>
<dbReference type="InterPro" id="IPR007347">
    <property type="entry name" value="SpoVS"/>
</dbReference>
<sequence length="280" mass="30155">MAMRRSREDYRSLDPLQAAVEEIYRRMPGGPAGRAPDQRRSTSTRYEPYSRSRAESPPSSRRPPLAITAGPRSGAREAGKGKGKGKGKPRLGSGKLVVSPAVGGTTLKVAADSLPQKIAGAITIRLRNGEASVLDAVGPQPIFTMAKALCIARNYLQDDGLDFVARVSFPRPEGLDPHSFVRCELEASAQDEYRFSSDMTMKVASDTNPKSTAAALAANAREGKSPSITALGCNAVTAAIQSIGIAREWLVDDRVEVPFKAFWVDPESNVMEFALLTETY</sequence>
<dbReference type="Pfam" id="PF04232">
    <property type="entry name" value="SpoVS"/>
    <property type="match status" value="2"/>
</dbReference>
<feature type="compositionally biased region" description="Low complexity" evidence="1">
    <location>
        <begin position="55"/>
        <end position="64"/>
    </location>
</feature>
<dbReference type="EMBL" id="HBGA01094483">
    <property type="protein sequence ID" value="CAD9024161.1"/>
    <property type="molecule type" value="Transcribed_RNA"/>
</dbReference>
<dbReference type="GO" id="GO:0003676">
    <property type="term" value="F:nucleic acid binding"/>
    <property type="evidence" value="ECO:0007669"/>
    <property type="project" value="InterPro"/>
</dbReference>
<dbReference type="Gene3D" id="3.30.110.20">
    <property type="entry name" value="Alba-like domain"/>
    <property type="match status" value="2"/>
</dbReference>
<organism evidence="2">
    <name type="scientific">Eutreptiella gymnastica</name>
    <dbReference type="NCBI Taxonomy" id="73025"/>
    <lineage>
        <taxon>Eukaryota</taxon>
        <taxon>Discoba</taxon>
        <taxon>Euglenozoa</taxon>
        <taxon>Euglenida</taxon>
        <taxon>Spirocuta</taxon>
        <taxon>Euglenophyceae</taxon>
        <taxon>Eutreptiales</taxon>
        <taxon>Eutreptiaceae</taxon>
        <taxon>Eutreptiella</taxon>
    </lineage>
</organism>
<dbReference type="AlphaFoldDB" id="A0A7S1IW29"/>
<accession>A0A7S1IW29</accession>
<dbReference type="PANTHER" id="PTHR35331:SF1">
    <property type="entry name" value="STAGE V SPORULATION PROTEIN S"/>
    <property type="match status" value="1"/>
</dbReference>
<protein>
    <submittedName>
        <fullName evidence="2">Uncharacterized protein</fullName>
    </submittedName>
</protein>
<reference evidence="2" key="1">
    <citation type="submission" date="2021-01" db="EMBL/GenBank/DDBJ databases">
        <authorList>
            <person name="Corre E."/>
            <person name="Pelletier E."/>
            <person name="Niang G."/>
            <person name="Scheremetjew M."/>
            <person name="Finn R."/>
            <person name="Kale V."/>
            <person name="Holt S."/>
            <person name="Cochrane G."/>
            <person name="Meng A."/>
            <person name="Brown T."/>
            <person name="Cohen L."/>
        </authorList>
    </citation>
    <scope>NUCLEOTIDE SEQUENCE</scope>
    <source>
        <strain evidence="2">NIES-381</strain>
    </source>
</reference>
<evidence type="ECO:0000256" key="1">
    <source>
        <dbReference type="SAM" id="MobiDB-lite"/>
    </source>
</evidence>
<evidence type="ECO:0000313" key="2">
    <source>
        <dbReference type="EMBL" id="CAD9024161.1"/>
    </source>
</evidence>